<evidence type="ECO:0000313" key="5">
    <source>
        <dbReference type="EMBL" id="RZD15757.1"/>
    </source>
</evidence>
<dbReference type="EMBL" id="SGBC01000004">
    <property type="protein sequence ID" value="RZD15757.1"/>
    <property type="molecule type" value="Genomic_DNA"/>
</dbReference>
<sequence length="355" mass="39681">MKSLIIKKFTDLKEIILNFDYNSKVRNFNLPLDYYDAEIPDIKDDEVLIKIGACAVCHTELDEIEGRITPMNLPVIPGHQIVGKIIKTGNNVKKLKEGDRVGVGWINSACGKCWYCKNGLENLCADFIATGKDVNGGYAEYTKVKENYAALIPDSFSDEEASPLLCAGAVGYRSLKLTGITNGFNLGFLGFGASNHLVLQIATALYPDSKLFVFARSLNERNLAKKLGAFWTGDTADTPPEKINAIIDTTPVWKPITDILRHLAPAGRLVINNIRKENYDIEYLKNIDYARDLWMEKEIKSVANVTFNDIKEVIEIAYKFNIKPQIEIYSLPDANKAILDIKNRKINGSKVLKIS</sequence>
<dbReference type="GO" id="GO:0016616">
    <property type="term" value="F:oxidoreductase activity, acting on the CH-OH group of donors, NAD or NADP as acceptor"/>
    <property type="evidence" value="ECO:0007669"/>
    <property type="project" value="InterPro"/>
</dbReference>
<gene>
    <name evidence="5" type="ORF">EVJ46_09565</name>
</gene>
<protein>
    <submittedName>
        <fullName evidence="5">Alcohol dehydrogenase</fullName>
    </submittedName>
</protein>
<dbReference type="Proteomes" id="UP000316562">
    <property type="component" value="Unassembled WGS sequence"/>
</dbReference>
<dbReference type="InterPro" id="IPR011032">
    <property type="entry name" value="GroES-like_sf"/>
</dbReference>
<keyword evidence="2" id="KW-0862">Zinc</keyword>
<dbReference type="SUPFAM" id="SSF51735">
    <property type="entry name" value="NAD(P)-binding Rossmann-fold domains"/>
    <property type="match status" value="1"/>
</dbReference>
<name>A0A519BES5_ACIG2</name>
<comment type="caution">
    <text evidence="5">The sequence shown here is derived from an EMBL/GenBank/DDBJ whole genome shotgun (WGS) entry which is preliminary data.</text>
</comment>
<evidence type="ECO:0000313" key="6">
    <source>
        <dbReference type="Proteomes" id="UP000316562"/>
    </source>
</evidence>
<organism evidence="5 6">
    <name type="scientific">Acididesulfobacter guangdongensis</name>
    <dbReference type="NCBI Taxonomy" id="2597225"/>
    <lineage>
        <taxon>Bacteria</taxon>
        <taxon>Deltaproteobacteria</taxon>
        <taxon>Candidatus Acidulodesulfobacterales</taxon>
        <taxon>Candidatus Acididesulfobacter</taxon>
    </lineage>
</organism>
<dbReference type="InterPro" id="IPR014187">
    <property type="entry name" value="ADH_Zn_typ-2"/>
</dbReference>
<dbReference type="GO" id="GO:0046872">
    <property type="term" value="F:metal ion binding"/>
    <property type="evidence" value="ECO:0007669"/>
    <property type="project" value="UniProtKB-KW"/>
</dbReference>
<dbReference type="Gene3D" id="3.40.50.720">
    <property type="entry name" value="NAD(P)-binding Rossmann-like Domain"/>
    <property type="match status" value="1"/>
</dbReference>
<feature type="domain" description="Alcohol dehydrogenase-like N-terminal" evidence="4">
    <location>
        <begin position="44"/>
        <end position="154"/>
    </location>
</feature>
<proteinExistence type="predicted"/>
<dbReference type="InterPro" id="IPR036291">
    <property type="entry name" value="NAD(P)-bd_dom_sf"/>
</dbReference>
<reference evidence="5 6" key="1">
    <citation type="journal article" date="2019" name="ISME J.">
        <title>Insights into ecological role of a new deltaproteobacterial order Candidatus Acidulodesulfobacterales by metagenomics and metatranscriptomics.</title>
        <authorList>
            <person name="Tan S."/>
            <person name="Liu J."/>
            <person name="Fang Y."/>
            <person name="Hedlund B.P."/>
            <person name="Lian Z.H."/>
            <person name="Huang L.Y."/>
            <person name="Li J.T."/>
            <person name="Huang L.N."/>
            <person name="Li W.J."/>
            <person name="Jiang H.C."/>
            <person name="Dong H.L."/>
            <person name="Shu W.S."/>
        </authorList>
    </citation>
    <scope>NUCLEOTIDE SEQUENCE [LARGE SCALE GENOMIC DNA]</scope>
    <source>
        <strain evidence="5">AP2</strain>
    </source>
</reference>
<dbReference type="Gene3D" id="3.90.180.10">
    <property type="entry name" value="Medium-chain alcohol dehydrogenases, catalytic domain"/>
    <property type="match status" value="1"/>
</dbReference>
<dbReference type="CDD" id="cd08298">
    <property type="entry name" value="CAD2"/>
    <property type="match status" value="1"/>
</dbReference>
<evidence type="ECO:0000259" key="4">
    <source>
        <dbReference type="Pfam" id="PF08240"/>
    </source>
</evidence>
<dbReference type="AlphaFoldDB" id="A0A519BES5"/>
<dbReference type="InterPro" id="IPR047109">
    <property type="entry name" value="CAD-like"/>
</dbReference>
<evidence type="ECO:0000256" key="3">
    <source>
        <dbReference type="ARBA" id="ARBA00023002"/>
    </source>
</evidence>
<dbReference type="Pfam" id="PF08240">
    <property type="entry name" value="ADH_N"/>
    <property type="match status" value="1"/>
</dbReference>
<evidence type="ECO:0000256" key="1">
    <source>
        <dbReference type="ARBA" id="ARBA00022723"/>
    </source>
</evidence>
<dbReference type="InterPro" id="IPR013154">
    <property type="entry name" value="ADH-like_N"/>
</dbReference>
<evidence type="ECO:0000256" key="2">
    <source>
        <dbReference type="ARBA" id="ARBA00022833"/>
    </source>
</evidence>
<dbReference type="SUPFAM" id="SSF50129">
    <property type="entry name" value="GroES-like"/>
    <property type="match status" value="1"/>
</dbReference>
<dbReference type="PANTHER" id="PTHR42683">
    <property type="entry name" value="ALDEHYDE REDUCTASE"/>
    <property type="match status" value="1"/>
</dbReference>
<keyword evidence="3" id="KW-0560">Oxidoreductase</keyword>
<accession>A0A519BES5</accession>
<keyword evidence="1" id="KW-0479">Metal-binding</keyword>